<dbReference type="CDD" id="cd00408">
    <property type="entry name" value="DHDPS-like"/>
    <property type="match status" value="1"/>
</dbReference>
<name>A0AAN6T405_9PEZI</name>
<dbReference type="PANTHER" id="PTHR12128:SF52">
    <property type="entry name" value="4-HYDROXY-2-OXOGLUTARATE ALDOLASE, MITOCHONDRIAL-RELATED"/>
    <property type="match status" value="1"/>
</dbReference>
<dbReference type="GO" id="GO:0008840">
    <property type="term" value="F:4-hydroxy-tetrahydrodipicolinate synthase activity"/>
    <property type="evidence" value="ECO:0007669"/>
    <property type="project" value="TreeGrafter"/>
</dbReference>
<keyword evidence="3" id="KW-1185">Reference proteome</keyword>
<proteinExistence type="predicted"/>
<dbReference type="PRINTS" id="PR00146">
    <property type="entry name" value="DHPICSNTHASE"/>
</dbReference>
<reference evidence="2" key="1">
    <citation type="journal article" date="2023" name="Mol. Phylogenet. Evol.">
        <title>Genome-scale phylogeny and comparative genomics of the fungal order Sordariales.</title>
        <authorList>
            <person name="Hensen N."/>
            <person name="Bonometti L."/>
            <person name="Westerberg I."/>
            <person name="Brannstrom I.O."/>
            <person name="Guillou S."/>
            <person name="Cros-Aarteil S."/>
            <person name="Calhoun S."/>
            <person name="Haridas S."/>
            <person name="Kuo A."/>
            <person name="Mondo S."/>
            <person name="Pangilinan J."/>
            <person name="Riley R."/>
            <person name="LaButti K."/>
            <person name="Andreopoulos B."/>
            <person name="Lipzen A."/>
            <person name="Chen C."/>
            <person name="Yan M."/>
            <person name="Daum C."/>
            <person name="Ng V."/>
            <person name="Clum A."/>
            <person name="Steindorff A."/>
            <person name="Ohm R.A."/>
            <person name="Martin F."/>
            <person name="Silar P."/>
            <person name="Natvig D.O."/>
            <person name="Lalanne C."/>
            <person name="Gautier V."/>
            <person name="Ament-Velasquez S.L."/>
            <person name="Kruys A."/>
            <person name="Hutchinson M.I."/>
            <person name="Powell A.J."/>
            <person name="Barry K."/>
            <person name="Miller A.N."/>
            <person name="Grigoriev I.V."/>
            <person name="Debuchy R."/>
            <person name="Gladieux P."/>
            <person name="Hiltunen Thoren M."/>
            <person name="Johannesson H."/>
        </authorList>
    </citation>
    <scope>NUCLEOTIDE SEQUENCE</scope>
    <source>
        <strain evidence="2">CBS 757.83</strain>
    </source>
</reference>
<dbReference type="InterPro" id="IPR013785">
    <property type="entry name" value="Aldolase_TIM"/>
</dbReference>
<evidence type="ECO:0000313" key="3">
    <source>
        <dbReference type="Proteomes" id="UP001305647"/>
    </source>
</evidence>
<evidence type="ECO:0000313" key="2">
    <source>
        <dbReference type="EMBL" id="KAK4103227.1"/>
    </source>
</evidence>
<reference evidence="2" key="2">
    <citation type="submission" date="2023-05" db="EMBL/GenBank/DDBJ databases">
        <authorList>
            <consortium name="Lawrence Berkeley National Laboratory"/>
            <person name="Steindorff A."/>
            <person name="Hensen N."/>
            <person name="Bonometti L."/>
            <person name="Westerberg I."/>
            <person name="Brannstrom I.O."/>
            <person name="Guillou S."/>
            <person name="Cros-Aarteil S."/>
            <person name="Calhoun S."/>
            <person name="Haridas S."/>
            <person name="Kuo A."/>
            <person name="Mondo S."/>
            <person name="Pangilinan J."/>
            <person name="Riley R."/>
            <person name="Labutti K."/>
            <person name="Andreopoulos B."/>
            <person name="Lipzen A."/>
            <person name="Chen C."/>
            <person name="Yanf M."/>
            <person name="Daum C."/>
            <person name="Ng V."/>
            <person name="Clum A."/>
            <person name="Ohm R."/>
            <person name="Martin F."/>
            <person name="Silar P."/>
            <person name="Natvig D."/>
            <person name="Lalanne C."/>
            <person name="Gautier V."/>
            <person name="Ament-Velasquez S.L."/>
            <person name="Kruys A."/>
            <person name="Hutchinson M.I."/>
            <person name="Powell A.J."/>
            <person name="Barry K."/>
            <person name="Miller A.N."/>
            <person name="Grigoriev I.V."/>
            <person name="Debuchy R."/>
            <person name="Gladieux P."/>
            <person name="Thoren M.H."/>
            <person name="Johannesson H."/>
        </authorList>
    </citation>
    <scope>NUCLEOTIDE SEQUENCE</scope>
    <source>
        <strain evidence="2">CBS 757.83</strain>
    </source>
</reference>
<evidence type="ECO:0000256" key="1">
    <source>
        <dbReference type="SAM" id="MobiDB-lite"/>
    </source>
</evidence>
<feature type="region of interest" description="Disordered" evidence="1">
    <location>
        <begin position="34"/>
        <end position="57"/>
    </location>
</feature>
<feature type="compositionally biased region" description="Low complexity" evidence="1">
    <location>
        <begin position="35"/>
        <end position="55"/>
    </location>
</feature>
<dbReference type="SUPFAM" id="SSF51569">
    <property type="entry name" value="Aldolase"/>
    <property type="match status" value="1"/>
</dbReference>
<sequence>MAPHNDAPSPSGSYTAGFNRMSFRPVVTSSLMTGHLSLPEPHSPLSSSYSTTSETSDFHMTRPLVPGVYVPTMCFFDDENEDVDTNAIARHAVRLARAGVTGLATQGSNGEAVHLTHAERQLVTATTRKALNEAGYSHMPIIVGCGSQSTRETIQLCREAWEAGGDYALVLPPSYYAPLFAPASETIMSFFTAVADASPIPLIIYNFPGAVGGLDLSSDTVIRLAEHPNIVGVKLTCGNTGKLNRVAAATRNKTNSKTPDFLVLAGSADFTVQSLVAGGHGILAGLANIAPKACIRTMELFNQGKTAEAQEMQEVVARGDWTAIQGGVVGVKSGLQGWMAYGGHARSPLPRPSDEQAKKWKEGFRELVLLEKSL</sequence>
<dbReference type="Proteomes" id="UP001305647">
    <property type="component" value="Unassembled WGS sequence"/>
</dbReference>
<dbReference type="PANTHER" id="PTHR12128">
    <property type="entry name" value="DIHYDRODIPICOLINATE SYNTHASE"/>
    <property type="match status" value="1"/>
</dbReference>
<organism evidence="2 3">
    <name type="scientific">Parathielavia hyrcaniae</name>
    <dbReference type="NCBI Taxonomy" id="113614"/>
    <lineage>
        <taxon>Eukaryota</taxon>
        <taxon>Fungi</taxon>
        <taxon>Dikarya</taxon>
        <taxon>Ascomycota</taxon>
        <taxon>Pezizomycotina</taxon>
        <taxon>Sordariomycetes</taxon>
        <taxon>Sordariomycetidae</taxon>
        <taxon>Sordariales</taxon>
        <taxon>Chaetomiaceae</taxon>
        <taxon>Parathielavia</taxon>
    </lineage>
</organism>
<dbReference type="Gene3D" id="3.20.20.70">
    <property type="entry name" value="Aldolase class I"/>
    <property type="match status" value="1"/>
</dbReference>
<dbReference type="AlphaFoldDB" id="A0AAN6T405"/>
<gene>
    <name evidence="2" type="ORF">N658DRAFT_505613</name>
</gene>
<dbReference type="InterPro" id="IPR002220">
    <property type="entry name" value="DapA-like"/>
</dbReference>
<comment type="caution">
    <text evidence="2">The sequence shown here is derived from an EMBL/GenBank/DDBJ whole genome shotgun (WGS) entry which is preliminary data.</text>
</comment>
<dbReference type="Pfam" id="PF00701">
    <property type="entry name" value="DHDPS"/>
    <property type="match status" value="1"/>
</dbReference>
<dbReference type="SMART" id="SM01130">
    <property type="entry name" value="DHDPS"/>
    <property type="match status" value="1"/>
</dbReference>
<protein>
    <submittedName>
        <fullName evidence="2">Aldolase</fullName>
    </submittedName>
</protein>
<accession>A0AAN6T405</accession>
<dbReference type="EMBL" id="MU863629">
    <property type="protein sequence ID" value="KAK4103227.1"/>
    <property type="molecule type" value="Genomic_DNA"/>
</dbReference>